<dbReference type="GeneID" id="70584473"/>
<dbReference type="STRING" id="1123491.SAMN02745782_02216"/>
<name>A0A1T4QN75_VIBCI</name>
<dbReference type="InterPro" id="IPR056100">
    <property type="entry name" value="DUF7683"/>
</dbReference>
<sequence length="73" mass="8159">MYELNFYNKDTEELVMEIELKGLSGDDVLRIFGFALEGNCADVSPAQLSEIEACVGYTFQKVESDISICEVID</sequence>
<dbReference type="AlphaFoldDB" id="A0A1T4QN75"/>
<dbReference type="RefSeq" id="WP_000273139.1">
    <property type="nucleotide sequence ID" value="NZ_FUXB01000010.1"/>
</dbReference>
<organism evidence="2 3">
    <name type="scientific">Vibrio cincinnatiensis DSM 19608</name>
    <dbReference type="NCBI Taxonomy" id="1123491"/>
    <lineage>
        <taxon>Bacteria</taxon>
        <taxon>Pseudomonadati</taxon>
        <taxon>Pseudomonadota</taxon>
        <taxon>Gammaproteobacteria</taxon>
        <taxon>Vibrionales</taxon>
        <taxon>Vibrionaceae</taxon>
        <taxon>Vibrio</taxon>
    </lineage>
</organism>
<reference evidence="3" key="1">
    <citation type="submission" date="2017-02" db="EMBL/GenBank/DDBJ databases">
        <authorList>
            <person name="Varghese N."/>
            <person name="Submissions S."/>
        </authorList>
    </citation>
    <scope>NUCLEOTIDE SEQUENCE [LARGE SCALE GENOMIC DNA]</scope>
    <source>
        <strain evidence="3">DSM 19608</strain>
    </source>
</reference>
<accession>A0A1T4QN75</accession>
<dbReference type="EMBL" id="FUXB01000010">
    <property type="protein sequence ID" value="SKA05199.1"/>
    <property type="molecule type" value="Genomic_DNA"/>
</dbReference>
<evidence type="ECO:0000259" key="1">
    <source>
        <dbReference type="Pfam" id="PF24731"/>
    </source>
</evidence>
<dbReference type="OrthoDB" id="5879429at2"/>
<protein>
    <recommendedName>
        <fullName evidence="1">DUF7683 domain-containing protein</fullName>
    </recommendedName>
</protein>
<feature type="domain" description="DUF7683" evidence="1">
    <location>
        <begin position="1"/>
        <end position="60"/>
    </location>
</feature>
<dbReference type="Pfam" id="PF24731">
    <property type="entry name" value="DUF7683"/>
    <property type="match status" value="1"/>
</dbReference>
<keyword evidence="3" id="KW-1185">Reference proteome</keyword>
<gene>
    <name evidence="2" type="ORF">SAMN02745782_02216</name>
</gene>
<proteinExistence type="predicted"/>
<evidence type="ECO:0000313" key="2">
    <source>
        <dbReference type="EMBL" id="SKA05199.1"/>
    </source>
</evidence>
<dbReference type="Proteomes" id="UP000190834">
    <property type="component" value="Unassembled WGS sequence"/>
</dbReference>
<evidence type="ECO:0000313" key="3">
    <source>
        <dbReference type="Proteomes" id="UP000190834"/>
    </source>
</evidence>